<feature type="compositionally biased region" description="Basic residues" evidence="1">
    <location>
        <begin position="269"/>
        <end position="280"/>
    </location>
</feature>
<dbReference type="OrthoDB" id="5388486at2759"/>
<dbReference type="PANTHER" id="PTHR23225">
    <property type="entry name" value="ZINC FINGER PROTEIN"/>
    <property type="match status" value="1"/>
</dbReference>
<dbReference type="Gene3D" id="3.30.160.60">
    <property type="entry name" value="Classic Zinc Finger"/>
    <property type="match status" value="1"/>
</dbReference>
<protein>
    <recommendedName>
        <fullName evidence="4">C2H2-type domain-containing protein</fullName>
    </recommendedName>
</protein>
<evidence type="ECO:0000313" key="2">
    <source>
        <dbReference type="EMBL" id="KAF1940243.1"/>
    </source>
</evidence>
<dbReference type="AlphaFoldDB" id="A0A6A5SJD6"/>
<organism evidence="2 3">
    <name type="scientific">Clathrospora elynae</name>
    <dbReference type="NCBI Taxonomy" id="706981"/>
    <lineage>
        <taxon>Eukaryota</taxon>
        <taxon>Fungi</taxon>
        <taxon>Dikarya</taxon>
        <taxon>Ascomycota</taxon>
        <taxon>Pezizomycotina</taxon>
        <taxon>Dothideomycetes</taxon>
        <taxon>Pleosporomycetidae</taxon>
        <taxon>Pleosporales</taxon>
        <taxon>Diademaceae</taxon>
        <taxon>Clathrospora</taxon>
    </lineage>
</organism>
<dbReference type="EMBL" id="ML976066">
    <property type="protein sequence ID" value="KAF1940243.1"/>
    <property type="molecule type" value="Genomic_DNA"/>
</dbReference>
<dbReference type="GO" id="GO:0003700">
    <property type="term" value="F:DNA-binding transcription factor activity"/>
    <property type="evidence" value="ECO:0007669"/>
    <property type="project" value="InterPro"/>
</dbReference>
<proteinExistence type="predicted"/>
<evidence type="ECO:0000313" key="3">
    <source>
        <dbReference type="Proteomes" id="UP000800038"/>
    </source>
</evidence>
<feature type="compositionally biased region" description="Polar residues" evidence="1">
    <location>
        <begin position="281"/>
        <end position="309"/>
    </location>
</feature>
<evidence type="ECO:0008006" key="4">
    <source>
        <dbReference type="Google" id="ProtNLM"/>
    </source>
</evidence>
<dbReference type="Proteomes" id="UP000800038">
    <property type="component" value="Unassembled WGS sequence"/>
</dbReference>
<dbReference type="PANTHER" id="PTHR23225:SF2">
    <property type="entry name" value="AT09679P-RELATED"/>
    <property type="match status" value="1"/>
</dbReference>
<gene>
    <name evidence="2" type="ORF">EJ02DRAFT_406893</name>
</gene>
<reference evidence="2" key="1">
    <citation type="journal article" date="2020" name="Stud. Mycol.">
        <title>101 Dothideomycetes genomes: a test case for predicting lifestyles and emergence of pathogens.</title>
        <authorList>
            <person name="Haridas S."/>
            <person name="Albert R."/>
            <person name="Binder M."/>
            <person name="Bloem J."/>
            <person name="Labutti K."/>
            <person name="Salamov A."/>
            <person name="Andreopoulos B."/>
            <person name="Baker S."/>
            <person name="Barry K."/>
            <person name="Bills G."/>
            <person name="Bluhm B."/>
            <person name="Cannon C."/>
            <person name="Castanera R."/>
            <person name="Culley D."/>
            <person name="Daum C."/>
            <person name="Ezra D."/>
            <person name="Gonzalez J."/>
            <person name="Henrissat B."/>
            <person name="Kuo A."/>
            <person name="Liang C."/>
            <person name="Lipzen A."/>
            <person name="Lutzoni F."/>
            <person name="Magnuson J."/>
            <person name="Mondo S."/>
            <person name="Nolan M."/>
            <person name="Ohm R."/>
            <person name="Pangilinan J."/>
            <person name="Park H.-J."/>
            <person name="Ramirez L."/>
            <person name="Alfaro M."/>
            <person name="Sun H."/>
            <person name="Tritt A."/>
            <person name="Yoshinaga Y."/>
            <person name="Zwiers L.-H."/>
            <person name="Turgeon B."/>
            <person name="Goodwin S."/>
            <person name="Spatafora J."/>
            <person name="Crous P."/>
            <person name="Grigoriev I."/>
        </authorList>
    </citation>
    <scope>NUCLEOTIDE SEQUENCE</scope>
    <source>
        <strain evidence="2">CBS 161.51</strain>
    </source>
</reference>
<evidence type="ECO:0000256" key="1">
    <source>
        <dbReference type="SAM" id="MobiDB-lite"/>
    </source>
</evidence>
<dbReference type="InterPro" id="IPR039970">
    <property type="entry name" value="TF_Grauzone"/>
</dbReference>
<name>A0A6A5SJD6_9PLEO</name>
<feature type="region of interest" description="Disordered" evidence="1">
    <location>
        <begin position="234"/>
        <end position="315"/>
    </location>
</feature>
<keyword evidence="3" id="KW-1185">Reference proteome</keyword>
<accession>A0A6A5SJD6</accession>
<sequence>MAAHQFGDLPQIQGMDDPRLIVWAADLNNYMQPYKHHEVSFRTDEEIYFNDFDNGIVSMQPMQRFMIDQCPLTPGMLHAKIPLNGRYERYYEQRWPSVDCFRHISPDRTSSGNSSHNTQDEYRSPHMYHTILYGSPMEYSQSSLPYPTTEHFHGGSCSPETPVFDRSISLRELEYEHPEPEPIVEEVDEVDMKKKVVCDHVDNVVKTETTPNYREYADSGIGHSVRDAQSVEPLDFPEEPASDSDYIPSFSRSGKRRRSSTSTASSGRAQRRRTHSRKYSHVTSPAVSTRSPKSARGASSVSRGTTDASSRADDRRPFPCPLAAYGCTSKFSSKNEWKRHVSTQHIKLGYWRCDLCPPSTDPNDEQTFYYNEFNRKDLFTQHLRRMHAAPKDASVRNQKEHPVTEENLPEHQARCNLPLRSPPQHSSCLFCERIFEGSASWEERMEHVGRHLEKDRKSHADMLDVATWISDKKLEQYLFHEGLIVRDDSGWRIGDGKPRKCPAVDRSSESED</sequence>